<keyword evidence="1" id="KW-0732">Signal</keyword>
<dbReference type="AlphaFoldDB" id="A0A224YPV2"/>
<evidence type="ECO:0000313" key="2">
    <source>
        <dbReference type="EMBL" id="MAA16024.1"/>
    </source>
</evidence>
<proteinExistence type="predicted"/>
<dbReference type="SUPFAM" id="SSF55486">
    <property type="entry name" value="Metalloproteases ('zincins'), catalytic domain"/>
    <property type="match status" value="1"/>
</dbReference>
<reference evidence="2" key="1">
    <citation type="journal article" date="2017" name="Parasit. Vectors">
        <title>Sialotranscriptomics of Rhipicephalus zambeziensis reveals intricate expression profiles of secretory proteins and suggests tight temporal transcriptional regulation during blood-feeding.</title>
        <authorList>
            <person name="de Castro M.H."/>
            <person name="de Klerk D."/>
            <person name="Pienaar R."/>
            <person name="Rees D.J.G."/>
            <person name="Mans B.J."/>
        </authorList>
    </citation>
    <scope>NUCLEOTIDE SEQUENCE</scope>
    <source>
        <tissue evidence="2">Salivary glands</tissue>
    </source>
</reference>
<feature type="chain" id="PRO_5012962928" evidence="1">
    <location>
        <begin position="20"/>
        <end position="356"/>
    </location>
</feature>
<dbReference type="GO" id="GO:0008237">
    <property type="term" value="F:metallopeptidase activity"/>
    <property type="evidence" value="ECO:0007669"/>
    <property type="project" value="InterPro"/>
</dbReference>
<dbReference type="EMBL" id="GFPF01004878">
    <property type="protein sequence ID" value="MAA16024.1"/>
    <property type="molecule type" value="Transcribed_RNA"/>
</dbReference>
<name>A0A224YPV2_9ACAR</name>
<dbReference type="InterPro" id="IPR024079">
    <property type="entry name" value="MetalloPept_cat_dom_sf"/>
</dbReference>
<feature type="signal peptide" evidence="1">
    <location>
        <begin position="1"/>
        <end position="19"/>
    </location>
</feature>
<organism evidence="2">
    <name type="scientific">Rhipicephalus zambeziensis</name>
    <dbReference type="NCBI Taxonomy" id="60191"/>
    <lineage>
        <taxon>Eukaryota</taxon>
        <taxon>Metazoa</taxon>
        <taxon>Ecdysozoa</taxon>
        <taxon>Arthropoda</taxon>
        <taxon>Chelicerata</taxon>
        <taxon>Arachnida</taxon>
        <taxon>Acari</taxon>
        <taxon>Parasitiformes</taxon>
        <taxon>Ixodida</taxon>
        <taxon>Ixodoidea</taxon>
        <taxon>Ixodidae</taxon>
        <taxon>Rhipicephalinae</taxon>
        <taxon>Rhipicephalus</taxon>
        <taxon>Rhipicephalus</taxon>
    </lineage>
</organism>
<accession>A0A224YPV2</accession>
<dbReference type="Gene3D" id="3.40.390.10">
    <property type="entry name" value="Collagenase (Catalytic Domain)"/>
    <property type="match status" value="1"/>
</dbReference>
<evidence type="ECO:0000256" key="1">
    <source>
        <dbReference type="SAM" id="SignalP"/>
    </source>
</evidence>
<protein>
    <submittedName>
        <fullName evidence="2">Reprolysin</fullName>
    </submittedName>
</protein>
<sequence>MKNAWFGVLMIASSRLASSQEQSGQEEDTKDVIYLGLYFYYDNDFKNRASTFRDEDGGFNTYLTVLTSAAEARFKDVDEPRIVLTLANSSLLEDESIIKKSEEGRKTLVNGELTMHELERTMTWNDSLPHGVDVVFLITGSETITEESRMTKEWKGVAQPRAICMWDGNTTGKAVGIVHDDGSTFSGAQRLALQVALLLGASKDATRWYRRFLPQCSTSQGYLTSSIAGGFRPRLSECSKNDLRDFFLRNKNRSHICWNDQVKAVVPDAEILPAVFYTKQGQNACEVPRTSLSRLLMLYECGSDVIQDSLNDCKIMCCDYLRGTYKPKRAITAPDGTICSEGSDDKEKICVYGECI</sequence>